<dbReference type="GO" id="GO:0016887">
    <property type="term" value="F:ATP hydrolysis activity"/>
    <property type="evidence" value="ECO:0007669"/>
    <property type="project" value="InterPro"/>
</dbReference>
<dbReference type="InterPro" id="IPR027417">
    <property type="entry name" value="P-loop_NTPase"/>
</dbReference>
<organism evidence="4 5">
    <name type="scientific">Corynebacterium liangguodongii</name>
    <dbReference type="NCBI Taxonomy" id="2079535"/>
    <lineage>
        <taxon>Bacteria</taxon>
        <taxon>Bacillati</taxon>
        <taxon>Actinomycetota</taxon>
        <taxon>Actinomycetes</taxon>
        <taxon>Mycobacteriales</taxon>
        <taxon>Corynebacteriaceae</taxon>
        <taxon>Corynebacterium</taxon>
    </lineage>
</organism>
<dbReference type="RefSeq" id="WP_108403334.1">
    <property type="nucleotide sequence ID" value="NZ_CP026948.1"/>
</dbReference>
<dbReference type="EMBL" id="CP026948">
    <property type="protein sequence ID" value="AWB83339.1"/>
    <property type="molecule type" value="Genomic_DNA"/>
</dbReference>
<dbReference type="NCBIfam" id="TIGR03771">
    <property type="entry name" value="anch_rpt_ABC"/>
    <property type="match status" value="1"/>
</dbReference>
<evidence type="ECO:0000313" key="5">
    <source>
        <dbReference type="Proteomes" id="UP000244754"/>
    </source>
</evidence>
<sequence length="260" mass="27445">MSKPLLKARSVSVTYGNRVVFRDVDFSVSAGEFVGLIGPNGAGKTTLMRALLGLVPVASGTVEVGELTGTAVREAIGYVPQRHDVAWDFPLDVYSAVLSGALGKGRWYARPGRGDAAAAEAALEEVNLLDLRARPVGELSGGQRQRVLLARALVRRPRVLLLDEPFTGLDIPSTESLLGLFRQLVGTGISIVMSTHNIVEAVDSCDRLVLFRGGIVADGAPGALTEAGCWMDTFGVGPDSPWLRSLRTHTAAGVGEVARA</sequence>
<dbReference type="SUPFAM" id="SSF52540">
    <property type="entry name" value="P-loop containing nucleoside triphosphate hydrolases"/>
    <property type="match status" value="1"/>
</dbReference>
<dbReference type="InterPro" id="IPR003439">
    <property type="entry name" value="ABC_transporter-like_ATP-bd"/>
</dbReference>
<dbReference type="Gene3D" id="3.40.50.300">
    <property type="entry name" value="P-loop containing nucleotide triphosphate hydrolases"/>
    <property type="match status" value="1"/>
</dbReference>
<dbReference type="InterPro" id="IPR003593">
    <property type="entry name" value="AAA+_ATPase"/>
</dbReference>
<keyword evidence="1" id="KW-0813">Transport</keyword>
<keyword evidence="3 4" id="KW-0067">ATP-binding</keyword>
<reference evidence="5" key="1">
    <citation type="submission" date="2018-01" db="EMBL/GenBank/DDBJ databases">
        <authorList>
            <person name="Li J."/>
        </authorList>
    </citation>
    <scope>NUCLEOTIDE SEQUENCE [LARGE SCALE GENOMIC DNA]</scope>
    <source>
        <strain evidence="5">2184</strain>
    </source>
</reference>
<dbReference type="SMART" id="SM00382">
    <property type="entry name" value="AAA"/>
    <property type="match status" value="1"/>
</dbReference>
<dbReference type="Pfam" id="PF00005">
    <property type="entry name" value="ABC_tran"/>
    <property type="match status" value="1"/>
</dbReference>
<accession>A0A2S0WC40</accession>
<evidence type="ECO:0000256" key="3">
    <source>
        <dbReference type="ARBA" id="ARBA00022840"/>
    </source>
</evidence>
<gene>
    <name evidence="4" type="ORF">C3E79_01600</name>
</gene>
<evidence type="ECO:0000256" key="2">
    <source>
        <dbReference type="ARBA" id="ARBA00022741"/>
    </source>
</evidence>
<dbReference type="OrthoDB" id="5296765at2"/>
<dbReference type="Proteomes" id="UP000244754">
    <property type="component" value="Chromosome"/>
</dbReference>
<dbReference type="GO" id="GO:0005524">
    <property type="term" value="F:ATP binding"/>
    <property type="evidence" value="ECO:0007669"/>
    <property type="project" value="UniProtKB-KW"/>
</dbReference>
<protein>
    <submittedName>
        <fullName evidence="4">Anchored repeat-type ABC transporter ATP-binding subunit</fullName>
    </submittedName>
</protein>
<dbReference type="InterPro" id="IPR022508">
    <property type="entry name" value="ABC_trspt_anch-rpt_ATP-bd"/>
</dbReference>
<keyword evidence="2" id="KW-0547">Nucleotide-binding</keyword>
<dbReference type="AlphaFoldDB" id="A0A2S0WC40"/>
<dbReference type="PROSITE" id="PS50893">
    <property type="entry name" value="ABC_TRANSPORTER_2"/>
    <property type="match status" value="1"/>
</dbReference>
<name>A0A2S0WC40_9CORY</name>
<evidence type="ECO:0000256" key="1">
    <source>
        <dbReference type="ARBA" id="ARBA00022448"/>
    </source>
</evidence>
<dbReference type="KEGG" id="clia:C3E79_01600"/>
<evidence type="ECO:0000313" key="4">
    <source>
        <dbReference type="EMBL" id="AWB83339.1"/>
    </source>
</evidence>
<dbReference type="PROSITE" id="PS00211">
    <property type="entry name" value="ABC_TRANSPORTER_1"/>
    <property type="match status" value="1"/>
</dbReference>
<dbReference type="InterPro" id="IPR017871">
    <property type="entry name" value="ABC_transporter-like_CS"/>
</dbReference>
<dbReference type="CDD" id="cd03235">
    <property type="entry name" value="ABC_Metallic_Cations"/>
    <property type="match status" value="1"/>
</dbReference>
<proteinExistence type="predicted"/>
<keyword evidence="5" id="KW-1185">Reference proteome</keyword>
<dbReference type="InterPro" id="IPR050153">
    <property type="entry name" value="Metal_Ion_Import_ABC"/>
</dbReference>
<dbReference type="PANTHER" id="PTHR42734">
    <property type="entry name" value="METAL TRANSPORT SYSTEM ATP-BINDING PROTEIN TM_0124-RELATED"/>
    <property type="match status" value="1"/>
</dbReference>